<proteinExistence type="predicted"/>
<comment type="caution">
    <text evidence="1">The sequence shown here is derived from an EMBL/GenBank/DDBJ whole genome shotgun (WGS) entry which is preliminary data.</text>
</comment>
<dbReference type="EMBL" id="MCGO01000014">
    <property type="protein sequence ID" value="ORY47336.1"/>
    <property type="molecule type" value="Genomic_DNA"/>
</dbReference>
<evidence type="ECO:0000313" key="1">
    <source>
        <dbReference type="EMBL" id="ORY47336.1"/>
    </source>
</evidence>
<keyword evidence="2" id="KW-1185">Reference proteome</keyword>
<protein>
    <submittedName>
        <fullName evidence="1">Uncharacterized protein</fullName>
    </submittedName>
</protein>
<gene>
    <name evidence="1" type="ORF">BCR33DRAFT_94316</name>
</gene>
<accession>A0A1Y2CK24</accession>
<name>A0A1Y2CK24_9FUNG</name>
<sequence length="183" mass="20781">MMKSTTPVPTPPLRTLDSLGLGYKEPQLDNDCSVICNSCKWKRQSRFRVWIKLKVWRSVSFPALESPIPPTSAPIESSKKDALRKQKKSISFSDKVMYRSLSSIDMEDQQLASYELQQQQALMAISDLWSDEEEEFGACVGGYEDETLYSEDGAGGDWPRNDEFEDMVDGTNIMSLPWTTMMT</sequence>
<evidence type="ECO:0000313" key="2">
    <source>
        <dbReference type="Proteomes" id="UP000193642"/>
    </source>
</evidence>
<dbReference type="OrthoDB" id="2163576at2759"/>
<dbReference type="AlphaFoldDB" id="A0A1Y2CK24"/>
<reference evidence="1 2" key="1">
    <citation type="submission" date="2016-07" db="EMBL/GenBank/DDBJ databases">
        <title>Pervasive Adenine N6-methylation of Active Genes in Fungi.</title>
        <authorList>
            <consortium name="DOE Joint Genome Institute"/>
            <person name="Mondo S.J."/>
            <person name="Dannebaum R.O."/>
            <person name="Kuo R.C."/>
            <person name="Labutti K."/>
            <person name="Haridas S."/>
            <person name="Kuo A."/>
            <person name="Salamov A."/>
            <person name="Ahrendt S.R."/>
            <person name="Lipzen A."/>
            <person name="Sullivan W."/>
            <person name="Andreopoulos W.B."/>
            <person name="Clum A."/>
            <person name="Lindquist E."/>
            <person name="Daum C."/>
            <person name="Ramamoorthy G.K."/>
            <person name="Gryganskyi A."/>
            <person name="Culley D."/>
            <person name="Magnuson J.K."/>
            <person name="James T.Y."/>
            <person name="O'Malley M.A."/>
            <person name="Stajich J.E."/>
            <person name="Spatafora J.W."/>
            <person name="Visel A."/>
            <person name="Grigoriev I.V."/>
        </authorList>
    </citation>
    <scope>NUCLEOTIDE SEQUENCE [LARGE SCALE GENOMIC DNA]</scope>
    <source>
        <strain evidence="1 2">JEL800</strain>
    </source>
</reference>
<dbReference type="Proteomes" id="UP000193642">
    <property type="component" value="Unassembled WGS sequence"/>
</dbReference>
<organism evidence="1 2">
    <name type="scientific">Rhizoclosmatium globosum</name>
    <dbReference type="NCBI Taxonomy" id="329046"/>
    <lineage>
        <taxon>Eukaryota</taxon>
        <taxon>Fungi</taxon>
        <taxon>Fungi incertae sedis</taxon>
        <taxon>Chytridiomycota</taxon>
        <taxon>Chytridiomycota incertae sedis</taxon>
        <taxon>Chytridiomycetes</taxon>
        <taxon>Chytridiales</taxon>
        <taxon>Chytriomycetaceae</taxon>
        <taxon>Rhizoclosmatium</taxon>
    </lineage>
</organism>